<feature type="transmembrane region" description="Helical" evidence="9">
    <location>
        <begin position="114"/>
        <end position="133"/>
    </location>
</feature>
<dbReference type="RefSeq" id="WP_308862589.1">
    <property type="nucleotide sequence ID" value="NZ_JAVHUL010000001.1"/>
</dbReference>
<evidence type="ECO:0000256" key="4">
    <source>
        <dbReference type="ARBA" id="ARBA00022692"/>
    </source>
</evidence>
<feature type="transmembrane region" description="Helical" evidence="9">
    <location>
        <begin position="67"/>
        <end position="85"/>
    </location>
</feature>
<dbReference type="SUPFAM" id="SSF144091">
    <property type="entry name" value="Rhomboid-like"/>
    <property type="match status" value="1"/>
</dbReference>
<dbReference type="EMBL" id="JAVHUL010000001">
    <property type="protein sequence ID" value="MDQ7915980.1"/>
    <property type="molecule type" value="Genomic_DNA"/>
</dbReference>
<dbReference type="GO" id="GO:0008233">
    <property type="term" value="F:peptidase activity"/>
    <property type="evidence" value="ECO:0007669"/>
    <property type="project" value="UniProtKB-KW"/>
</dbReference>
<dbReference type="GO" id="GO:0006508">
    <property type="term" value="P:proteolysis"/>
    <property type="evidence" value="ECO:0007669"/>
    <property type="project" value="UniProtKB-KW"/>
</dbReference>
<feature type="transmembrane region" description="Helical" evidence="9">
    <location>
        <begin position="92"/>
        <end position="108"/>
    </location>
</feature>
<comment type="caution">
    <text evidence="11">The sequence shown here is derived from an EMBL/GenBank/DDBJ whole genome shotgun (WGS) entry which is preliminary data.</text>
</comment>
<evidence type="ECO:0000256" key="8">
    <source>
        <dbReference type="SAM" id="MobiDB-lite"/>
    </source>
</evidence>
<keyword evidence="3 11" id="KW-0645">Protease</keyword>
<evidence type="ECO:0000256" key="7">
    <source>
        <dbReference type="ARBA" id="ARBA00023136"/>
    </source>
</evidence>
<dbReference type="InterPro" id="IPR035952">
    <property type="entry name" value="Rhomboid-like_sf"/>
</dbReference>
<accession>A0ABU0ZWY0</accession>
<evidence type="ECO:0000256" key="9">
    <source>
        <dbReference type="SAM" id="Phobius"/>
    </source>
</evidence>
<comment type="subcellular location">
    <subcellularLocation>
        <location evidence="1">Membrane</location>
        <topology evidence="1">Multi-pass membrane protein</topology>
    </subcellularLocation>
</comment>
<feature type="transmembrane region" description="Helical" evidence="9">
    <location>
        <begin position="9"/>
        <end position="30"/>
    </location>
</feature>
<evidence type="ECO:0000313" key="12">
    <source>
        <dbReference type="Proteomes" id="UP001230915"/>
    </source>
</evidence>
<keyword evidence="4 9" id="KW-0812">Transmembrane</keyword>
<feature type="domain" description="Peptidase S54 rhomboid" evidence="10">
    <location>
        <begin position="53"/>
        <end position="185"/>
    </location>
</feature>
<evidence type="ECO:0000256" key="6">
    <source>
        <dbReference type="ARBA" id="ARBA00022989"/>
    </source>
</evidence>
<evidence type="ECO:0000256" key="5">
    <source>
        <dbReference type="ARBA" id="ARBA00022801"/>
    </source>
</evidence>
<evidence type="ECO:0000256" key="3">
    <source>
        <dbReference type="ARBA" id="ARBA00022670"/>
    </source>
</evidence>
<feature type="compositionally biased region" description="Basic and acidic residues" evidence="8">
    <location>
        <begin position="235"/>
        <end position="262"/>
    </location>
</feature>
<dbReference type="EC" id="3.4.21.105" evidence="11"/>
<dbReference type="Proteomes" id="UP001230915">
    <property type="component" value="Unassembled WGS sequence"/>
</dbReference>
<protein>
    <submittedName>
        <fullName evidence="11">Rhomboid family intramembrane serine protease</fullName>
        <ecNumber evidence="11">3.4.21.105</ecNumber>
    </submittedName>
</protein>
<keyword evidence="12" id="KW-1185">Reference proteome</keyword>
<feature type="region of interest" description="Disordered" evidence="8">
    <location>
        <begin position="223"/>
        <end position="262"/>
    </location>
</feature>
<gene>
    <name evidence="11" type="ORF">RBU60_00180</name>
</gene>
<dbReference type="PANTHER" id="PTHR43066:SF1">
    <property type="entry name" value="RHOMBOID PROTEIN 2"/>
    <property type="match status" value="1"/>
</dbReference>
<keyword evidence="6 9" id="KW-1133">Transmembrane helix</keyword>
<comment type="similarity">
    <text evidence="2">Belongs to the peptidase S54 family.</text>
</comment>
<name>A0ABU0ZWY0_9FLAO</name>
<evidence type="ECO:0000256" key="2">
    <source>
        <dbReference type="ARBA" id="ARBA00009045"/>
    </source>
</evidence>
<evidence type="ECO:0000313" key="11">
    <source>
        <dbReference type="EMBL" id="MDQ7915980.1"/>
    </source>
</evidence>
<keyword evidence="7 9" id="KW-0472">Membrane</keyword>
<dbReference type="PANTHER" id="PTHR43066">
    <property type="entry name" value="RHOMBOID-RELATED PROTEIN"/>
    <property type="match status" value="1"/>
</dbReference>
<dbReference type="Pfam" id="PF01694">
    <property type="entry name" value="Rhomboid"/>
    <property type="match status" value="1"/>
</dbReference>
<sequence>MRKRHPLEFSLFTIAVPLFSVLLLWIIYWVEIRFHVNLTYLGVQPQSLMGLRGIFFSPFIHGSIDHLYSNSIPLLVLLMALLYFYKPIALKVILWGALFTGLLTWLIADKGSVHIGASGIVYLVSSFLFFKGIWSKHYRLIALSLIVVFLYGSLIWGVLPGEEGISWEGHLSGFLIGIVLAFIYKKSAIPITSYAWEKPSYNEKDDEFMKHFDENGNFVPSSELYKEEEEENETLNEHENSSRTHSIDYDWKSDHTYGTPKE</sequence>
<dbReference type="Gene3D" id="1.20.1540.10">
    <property type="entry name" value="Rhomboid-like"/>
    <property type="match status" value="1"/>
</dbReference>
<dbReference type="InterPro" id="IPR022764">
    <property type="entry name" value="Peptidase_S54_rhomboid_dom"/>
</dbReference>
<evidence type="ECO:0000259" key="10">
    <source>
        <dbReference type="Pfam" id="PF01694"/>
    </source>
</evidence>
<feature type="transmembrane region" description="Helical" evidence="9">
    <location>
        <begin position="140"/>
        <end position="159"/>
    </location>
</feature>
<keyword evidence="5 11" id="KW-0378">Hydrolase</keyword>
<evidence type="ECO:0000256" key="1">
    <source>
        <dbReference type="ARBA" id="ARBA00004141"/>
    </source>
</evidence>
<proteinExistence type="inferred from homology"/>
<organism evidence="11 12">
    <name type="scientific">Mesonia profundi</name>
    <dbReference type="NCBI Taxonomy" id="3070998"/>
    <lineage>
        <taxon>Bacteria</taxon>
        <taxon>Pseudomonadati</taxon>
        <taxon>Bacteroidota</taxon>
        <taxon>Flavobacteriia</taxon>
        <taxon>Flavobacteriales</taxon>
        <taxon>Flavobacteriaceae</taxon>
        <taxon>Mesonia</taxon>
    </lineage>
</organism>
<reference evidence="11 12" key="1">
    <citation type="submission" date="2023-08" db="EMBL/GenBank/DDBJ databases">
        <title>Mesonia sp. MT50, isolated from deep-sea sediment of the Mariana Trench.</title>
        <authorList>
            <person name="Fu H."/>
        </authorList>
    </citation>
    <scope>NUCLEOTIDE SEQUENCE [LARGE SCALE GENOMIC DNA]</scope>
    <source>
        <strain evidence="11 12">MT50</strain>
    </source>
</reference>